<evidence type="ECO:0000259" key="6">
    <source>
        <dbReference type="Pfam" id="PF03946"/>
    </source>
</evidence>
<dbReference type="Pfam" id="PF03946">
    <property type="entry name" value="Ribosomal_L11_N"/>
    <property type="match status" value="1"/>
</dbReference>
<protein>
    <submittedName>
        <fullName evidence="7">60S ribosomal protein L2</fullName>
    </submittedName>
</protein>
<dbReference type="GO" id="GO:0003735">
    <property type="term" value="F:structural constituent of ribosome"/>
    <property type="evidence" value="ECO:0007669"/>
    <property type="project" value="InterPro"/>
</dbReference>
<dbReference type="Gene3D" id="3.30.1550.10">
    <property type="entry name" value="Ribosomal protein L11/L12, N-terminal domain"/>
    <property type="match status" value="1"/>
</dbReference>
<reference evidence="7 8" key="1">
    <citation type="journal article" date="2014" name="BMC Genomics">
        <title>Nucleomorph and plastid genome sequences of the chlorarachniophyte Lotharella oceanica: convergent reductive evolution and frequent recombination in nucleomorph-bearing algae.</title>
        <authorList>
            <person name="Tanifuji G."/>
            <person name="Onodera N.T."/>
            <person name="Brown M.W."/>
            <person name="Curtis B.A."/>
            <person name="Roger A.J."/>
            <person name="Ka-Shu Wong G."/>
            <person name="Melkonian M."/>
            <person name="Archibald J.M."/>
        </authorList>
    </citation>
    <scope>NUCLEOTIDE SEQUENCE [LARGE SCALE GENOMIC DNA]</scope>
    <source>
        <strain evidence="7 8">CCMP622</strain>
    </source>
</reference>
<dbReference type="SUPFAM" id="SSF46906">
    <property type="entry name" value="Ribosomal protein L11, C-terminal domain"/>
    <property type="match status" value="1"/>
</dbReference>
<comment type="similarity">
    <text evidence="1 4">Belongs to the universal ribosomal protein uL11 family.</text>
</comment>
<keyword evidence="2 4" id="KW-0689">Ribosomal protein</keyword>
<name>A0A060D6L9_9EUKA</name>
<proteinExistence type="inferred from homology"/>
<evidence type="ECO:0000256" key="3">
    <source>
        <dbReference type="ARBA" id="ARBA00023274"/>
    </source>
</evidence>
<dbReference type="Gene3D" id="1.10.10.250">
    <property type="entry name" value="Ribosomal protein L11, C-terminal domain"/>
    <property type="match status" value="1"/>
</dbReference>
<evidence type="ECO:0000313" key="8">
    <source>
        <dbReference type="Proteomes" id="UP000243670"/>
    </source>
</evidence>
<keyword evidence="7" id="KW-0542">Nucleomorph</keyword>
<evidence type="ECO:0000313" key="7">
    <source>
        <dbReference type="EMBL" id="AIB09626.1"/>
    </source>
</evidence>
<evidence type="ECO:0000256" key="1">
    <source>
        <dbReference type="ARBA" id="ARBA00010537"/>
    </source>
</evidence>
<evidence type="ECO:0000256" key="2">
    <source>
        <dbReference type="ARBA" id="ARBA00022980"/>
    </source>
</evidence>
<dbReference type="PANTHER" id="PTHR11661">
    <property type="entry name" value="60S RIBOSOMAL PROTEIN L12"/>
    <property type="match status" value="1"/>
</dbReference>
<feature type="domain" description="Large ribosomal subunit protein uL11 C-terminal" evidence="5">
    <location>
        <begin position="72"/>
        <end position="131"/>
    </location>
</feature>
<dbReference type="HAMAP" id="MF_00736">
    <property type="entry name" value="Ribosomal_uL11"/>
    <property type="match status" value="1"/>
</dbReference>
<dbReference type="InterPro" id="IPR000911">
    <property type="entry name" value="Ribosomal_uL11"/>
</dbReference>
<dbReference type="GO" id="GO:0006412">
    <property type="term" value="P:translation"/>
    <property type="evidence" value="ECO:0007669"/>
    <property type="project" value="InterPro"/>
</dbReference>
<dbReference type="SMART" id="SM00649">
    <property type="entry name" value="RL11"/>
    <property type="match status" value="1"/>
</dbReference>
<dbReference type="Pfam" id="PF00298">
    <property type="entry name" value="Ribosomal_L11"/>
    <property type="match status" value="1"/>
</dbReference>
<evidence type="ECO:0000259" key="5">
    <source>
        <dbReference type="Pfam" id="PF00298"/>
    </source>
</evidence>
<keyword evidence="3 4" id="KW-0687">Ribonucleoprotein</keyword>
<dbReference type="InterPro" id="IPR020784">
    <property type="entry name" value="Ribosomal_uL11_N"/>
</dbReference>
<geneLocation type="nucleomorph" evidence="7"/>
<dbReference type="InterPro" id="IPR036796">
    <property type="entry name" value="Ribosomal_uL11_N_sf"/>
</dbReference>
<dbReference type="PANTHER" id="PTHR11661:SF2">
    <property type="entry name" value="LARGE RIBOSOMAL SUBUNIT PROTEIN UL11"/>
    <property type="match status" value="1"/>
</dbReference>
<dbReference type="AlphaFoldDB" id="A0A060D6L9"/>
<gene>
    <name evidence="7" type="primary">rpl2</name>
    <name evidence="7" type="ORF">M951_chr1147</name>
</gene>
<accession>A0A060D6L9</accession>
<sequence>MRYFKKRIKISINVIGGTITPSSILAPKIGPLGLSTKKIGEDIAKRTKKLWDNIKVTVYLIIHHKTMRIKIVPSAASLIRRELLKNKDTKYPKKNITYKQLVKISKSLIPRSYSRDFEGTIKQVLGTCASMKVSIDCIKAKYYLKKVMQIDRINAKKDRKKNKKYLNR</sequence>
<feature type="domain" description="Large ribosomal subunit protein uL11 N-terminal" evidence="6">
    <location>
        <begin position="10"/>
        <end position="63"/>
    </location>
</feature>
<dbReference type="InterPro" id="IPR020783">
    <property type="entry name" value="Ribosomal_uL11_C"/>
</dbReference>
<dbReference type="GO" id="GO:0070180">
    <property type="term" value="F:large ribosomal subunit rRNA binding"/>
    <property type="evidence" value="ECO:0007669"/>
    <property type="project" value="TreeGrafter"/>
</dbReference>
<organism evidence="7 8">
    <name type="scientific">Lotharella oceanica</name>
    <dbReference type="NCBI Taxonomy" id="641309"/>
    <lineage>
        <taxon>Eukaryota</taxon>
        <taxon>Sar</taxon>
        <taxon>Rhizaria</taxon>
        <taxon>Cercozoa</taxon>
        <taxon>Chlorarachniophyceae</taxon>
        <taxon>Lotharella</taxon>
    </lineage>
</organism>
<dbReference type="SUPFAM" id="SSF54747">
    <property type="entry name" value="Ribosomal L11/L12e N-terminal domain"/>
    <property type="match status" value="1"/>
</dbReference>
<evidence type="ECO:0000256" key="4">
    <source>
        <dbReference type="RuleBase" id="RU003978"/>
    </source>
</evidence>
<dbReference type="EMBL" id="CP006627">
    <property type="protein sequence ID" value="AIB09626.1"/>
    <property type="molecule type" value="Genomic_DNA"/>
</dbReference>
<dbReference type="GO" id="GO:0022625">
    <property type="term" value="C:cytosolic large ribosomal subunit"/>
    <property type="evidence" value="ECO:0007669"/>
    <property type="project" value="TreeGrafter"/>
</dbReference>
<dbReference type="Proteomes" id="UP000243670">
    <property type="component" value="Nucleomorph 1"/>
</dbReference>
<dbReference type="InterPro" id="IPR036769">
    <property type="entry name" value="Ribosomal_uL11_C_sf"/>
</dbReference>